<gene>
    <name evidence="2" type="ORF">RNC47_08875</name>
</gene>
<organism evidence="2 3">
    <name type="scientific">Streptomyces millisiae</name>
    <dbReference type="NCBI Taxonomy" id="3075542"/>
    <lineage>
        <taxon>Bacteria</taxon>
        <taxon>Bacillati</taxon>
        <taxon>Actinomycetota</taxon>
        <taxon>Actinomycetes</taxon>
        <taxon>Kitasatosporales</taxon>
        <taxon>Streptomycetaceae</taxon>
        <taxon>Streptomyces</taxon>
    </lineage>
</organism>
<keyword evidence="3" id="KW-1185">Reference proteome</keyword>
<sequence length="295" mass="31923">MAESLEELEDQMAEYRAAISVAKRRGDKALADQLRAELRAIVREYGRRLDEEEDEETGDAERPAPPGRPAELPAPSPPAPAPSRLAGGATPIREQAHQALTILEAPAGPKLIAATHEAFLSEAVITTRLGSLRRDEERSFVAQPFARPYYICPALSHDRLIPVRGLLAVSTWPLERRIMGPLGPRADFLTHAGSIARQIARMRAAGHEPALPAWALLRKFALNIPGAYEGTGMPDTARVIQAAEAEAAVHAEADEATRRSAADRARGELKDPARLLFGVRRTVDTERNAGPGKAG</sequence>
<dbReference type="Proteomes" id="UP001183420">
    <property type="component" value="Unassembled WGS sequence"/>
</dbReference>
<protein>
    <submittedName>
        <fullName evidence="2">Uncharacterized protein</fullName>
    </submittedName>
</protein>
<name>A0ABU2LLI0_9ACTN</name>
<feature type="region of interest" description="Disordered" evidence="1">
    <location>
        <begin position="46"/>
        <end position="87"/>
    </location>
</feature>
<evidence type="ECO:0000256" key="1">
    <source>
        <dbReference type="SAM" id="MobiDB-lite"/>
    </source>
</evidence>
<dbReference type="RefSeq" id="WP_311597125.1">
    <property type="nucleotide sequence ID" value="NZ_JAVREM010000006.1"/>
</dbReference>
<proteinExistence type="predicted"/>
<dbReference type="EMBL" id="JAVREM010000006">
    <property type="protein sequence ID" value="MDT0318445.1"/>
    <property type="molecule type" value="Genomic_DNA"/>
</dbReference>
<accession>A0ABU2LLI0</accession>
<reference evidence="3" key="1">
    <citation type="submission" date="2023-07" db="EMBL/GenBank/DDBJ databases">
        <title>30 novel species of actinomycetes from the DSMZ collection.</title>
        <authorList>
            <person name="Nouioui I."/>
        </authorList>
    </citation>
    <scope>NUCLEOTIDE SEQUENCE [LARGE SCALE GENOMIC DNA]</scope>
    <source>
        <strain evidence="3">DSM 44918</strain>
    </source>
</reference>
<evidence type="ECO:0000313" key="2">
    <source>
        <dbReference type="EMBL" id="MDT0318445.1"/>
    </source>
</evidence>
<comment type="caution">
    <text evidence="2">The sequence shown here is derived from an EMBL/GenBank/DDBJ whole genome shotgun (WGS) entry which is preliminary data.</text>
</comment>
<evidence type="ECO:0000313" key="3">
    <source>
        <dbReference type="Proteomes" id="UP001183420"/>
    </source>
</evidence>
<feature type="compositionally biased region" description="Pro residues" evidence="1">
    <location>
        <begin position="63"/>
        <end position="81"/>
    </location>
</feature>